<dbReference type="EMBL" id="CP003359">
    <property type="protein sequence ID" value="AGB40065.1"/>
    <property type="molecule type" value="Genomic_DNA"/>
</dbReference>
<dbReference type="OrthoDB" id="5412507at2"/>
<dbReference type="Gene3D" id="3.30.420.40">
    <property type="match status" value="2"/>
</dbReference>
<dbReference type="KEGG" id="hhl:Halha_0039"/>
<evidence type="ECO:0000259" key="1">
    <source>
        <dbReference type="Pfam" id="PF17989"/>
    </source>
</evidence>
<sequence>MGIGVNVSYCGWDSGYDTCKLITNQMKDSNQKPLTFPSLAKERTTSLIDKKELGLGQSFSKEKMLIEVQDKNDEWYDFMVGDYIVNQLESGGSNYEVNKYQSEEELAKLLAGLSTLYPNANRIYIDKLVTGLPIQHHRNHKKGMKERFEGKFKSKITARNGKEVTVRYTINDIVVVPQAAGALLYYLNQDNNADIMRDKIAIIDVGGRTTDGLAYNCGEIINESPFSSDIGMSNVFRAVSNNLNIDENLIRSAVVNQQDTITYNQEEKSIRDIVNKCYQELAREIFKATRNEWRDFISLINQILIVGGGAKLLAPFLKKEFGRIGIQAIPNPQLANVLGYLLRAETIYNKEQKE</sequence>
<keyword evidence="3" id="KW-0132">Cell division</keyword>
<evidence type="ECO:0000313" key="3">
    <source>
        <dbReference type="EMBL" id="AGB40065.1"/>
    </source>
</evidence>
<protein>
    <submittedName>
        <fullName evidence="3">Actin-like ATPase involved in cell division</fullName>
    </submittedName>
</protein>
<dbReference type="eggNOG" id="COG0849">
    <property type="taxonomic scope" value="Bacteria"/>
</dbReference>
<dbReference type="Pfam" id="PF21522">
    <property type="entry name" value="MreB-like_C"/>
    <property type="match status" value="1"/>
</dbReference>
<feature type="domain" description="Actin homologue MreB-like C-terminal" evidence="2">
    <location>
        <begin position="202"/>
        <end position="318"/>
    </location>
</feature>
<dbReference type="CDD" id="cd24025">
    <property type="entry name" value="ASKHA_NBD_ParM_pCBH-like"/>
    <property type="match status" value="1"/>
</dbReference>
<dbReference type="RefSeq" id="WP_015325793.1">
    <property type="nucleotide sequence ID" value="NC_019978.1"/>
</dbReference>
<accession>L0K6A1</accession>
<dbReference type="HOGENOM" id="CLU_782485_0_0_9"/>
<dbReference type="InterPro" id="IPR049067">
    <property type="entry name" value="MreB-like_C"/>
</dbReference>
<dbReference type="InterPro" id="IPR043129">
    <property type="entry name" value="ATPase_NBD"/>
</dbReference>
<keyword evidence="4" id="KW-1185">Reference proteome</keyword>
<dbReference type="GO" id="GO:0051301">
    <property type="term" value="P:cell division"/>
    <property type="evidence" value="ECO:0007669"/>
    <property type="project" value="UniProtKB-KW"/>
</dbReference>
<dbReference type="STRING" id="748449.Halha_0039"/>
<dbReference type="AlphaFoldDB" id="L0K6A1"/>
<dbReference type="InterPro" id="IPR040607">
    <property type="entry name" value="ALP_N"/>
</dbReference>
<keyword evidence="3" id="KW-0131">Cell cycle</keyword>
<gene>
    <name evidence="3" type="ordered locus">Halha_0039</name>
</gene>
<dbReference type="Pfam" id="PF17989">
    <property type="entry name" value="ALP_N"/>
    <property type="match status" value="1"/>
</dbReference>
<feature type="domain" description="Actin-like protein N-terminal" evidence="1">
    <location>
        <begin position="11"/>
        <end position="181"/>
    </location>
</feature>
<evidence type="ECO:0000313" key="4">
    <source>
        <dbReference type="Proteomes" id="UP000010880"/>
    </source>
</evidence>
<name>L0K6A1_HALHC</name>
<organism evidence="3 4">
    <name type="scientific">Halobacteroides halobius (strain ATCC 35273 / DSM 5150 / MD-1)</name>
    <dbReference type="NCBI Taxonomy" id="748449"/>
    <lineage>
        <taxon>Bacteria</taxon>
        <taxon>Bacillati</taxon>
        <taxon>Bacillota</taxon>
        <taxon>Clostridia</taxon>
        <taxon>Halanaerobiales</taxon>
        <taxon>Halobacteroidaceae</taxon>
        <taxon>Halobacteroides</taxon>
    </lineage>
</organism>
<reference evidence="4" key="1">
    <citation type="submission" date="2012-02" db="EMBL/GenBank/DDBJ databases">
        <title>The complete genome of Halobacteroides halobius DSM 5150.</title>
        <authorList>
            <person name="Lucas S."/>
            <person name="Copeland A."/>
            <person name="Lapidus A."/>
            <person name="Glavina del Rio T."/>
            <person name="Dalin E."/>
            <person name="Tice H."/>
            <person name="Bruce D."/>
            <person name="Goodwin L."/>
            <person name="Pitluck S."/>
            <person name="Peters L."/>
            <person name="Mikhailova N."/>
            <person name="Gu W."/>
            <person name="Kyrpides N."/>
            <person name="Mavromatis K."/>
            <person name="Ivanova N."/>
            <person name="Brettin T."/>
            <person name="Detter J.C."/>
            <person name="Han C."/>
            <person name="Larimer F."/>
            <person name="Land M."/>
            <person name="Hauser L."/>
            <person name="Markowitz V."/>
            <person name="Cheng J.-F."/>
            <person name="Hugenholtz P."/>
            <person name="Woyke T."/>
            <person name="Wu D."/>
            <person name="Tindall B."/>
            <person name="Pomrenke H."/>
            <person name="Brambilla E."/>
            <person name="Klenk H.-P."/>
            <person name="Eisen J.A."/>
        </authorList>
    </citation>
    <scope>NUCLEOTIDE SEQUENCE [LARGE SCALE GENOMIC DNA]</scope>
    <source>
        <strain evidence="4">ATCC 35273 / DSM 5150 / MD-1</strain>
    </source>
</reference>
<dbReference type="SUPFAM" id="SSF53067">
    <property type="entry name" value="Actin-like ATPase domain"/>
    <property type="match status" value="2"/>
</dbReference>
<dbReference type="Proteomes" id="UP000010880">
    <property type="component" value="Chromosome"/>
</dbReference>
<proteinExistence type="predicted"/>
<evidence type="ECO:0000259" key="2">
    <source>
        <dbReference type="Pfam" id="PF21522"/>
    </source>
</evidence>